<dbReference type="EMBL" id="JBAKAZ010000012">
    <property type="protein sequence ID" value="MEL0628942.1"/>
    <property type="molecule type" value="Genomic_DNA"/>
</dbReference>
<name>A0ABU9GNR1_9GAMM</name>
<dbReference type="InterPro" id="IPR021343">
    <property type="entry name" value="DUF2960"/>
</dbReference>
<accession>A0ABU9GNR1</accession>
<evidence type="ECO:0000313" key="2">
    <source>
        <dbReference type="Proteomes" id="UP001369082"/>
    </source>
</evidence>
<comment type="caution">
    <text evidence="1">The sequence shown here is derived from an EMBL/GenBank/DDBJ whole genome shotgun (WGS) entry which is preliminary data.</text>
</comment>
<evidence type="ECO:0000313" key="1">
    <source>
        <dbReference type="EMBL" id="MEL0628942.1"/>
    </source>
</evidence>
<dbReference type="RefSeq" id="WP_341596957.1">
    <property type="nucleotide sequence ID" value="NZ_JBAKAZ010000012.1"/>
</dbReference>
<organism evidence="1 2">
    <name type="scientific">Psychromonas aquatilis</name>
    <dbReference type="NCBI Taxonomy" id="2005072"/>
    <lineage>
        <taxon>Bacteria</taxon>
        <taxon>Pseudomonadati</taxon>
        <taxon>Pseudomonadota</taxon>
        <taxon>Gammaproteobacteria</taxon>
        <taxon>Alteromonadales</taxon>
        <taxon>Psychromonadaceae</taxon>
        <taxon>Psychromonas</taxon>
    </lineage>
</organism>
<reference evidence="1 2" key="1">
    <citation type="submission" date="2024-02" db="EMBL/GenBank/DDBJ databases">
        <title>Bacteria isolated from the canopy kelp, Nereocystis luetkeana.</title>
        <authorList>
            <person name="Pfister C.A."/>
            <person name="Younker I.T."/>
            <person name="Light S.H."/>
        </authorList>
    </citation>
    <scope>NUCLEOTIDE SEQUENCE [LARGE SCALE GENOMIC DNA]</scope>
    <source>
        <strain evidence="1 2">TI.1.05</strain>
    </source>
</reference>
<gene>
    <name evidence="1" type="ORF">V6256_04895</name>
</gene>
<protein>
    <submittedName>
        <fullName evidence="1">DUF2960 domain-containing protein</fullName>
    </submittedName>
</protein>
<keyword evidence="2" id="KW-1185">Reference proteome</keyword>
<dbReference type="Pfam" id="PF11173">
    <property type="entry name" value="DUF2960"/>
    <property type="match status" value="1"/>
</dbReference>
<proteinExistence type="predicted"/>
<sequence length="85" mass="10030">MARYVTYFYQGTQKTITFSYSQHFDIYEAVAEAEGVDLTSFWAMEKQLEMSCRGQGIVKNFRANEFERMGFADIKFVRDETKEKN</sequence>
<dbReference type="Proteomes" id="UP001369082">
    <property type="component" value="Unassembled WGS sequence"/>
</dbReference>